<name>A0A0E9TCQ4_ANGAN</name>
<dbReference type="EMBL" id="GBXM01057887">
    <property type="protein sequence ID" value="JAH50690.1"/>
    <property type="molecule type" value="Transcribed_RNA"/>
</dbReference>
<proteinExistence type="predicted"/>
<sequence length="52" mass="5676">MKKDTLNSVSETLSSRSGVARASHLLCAFCRSESSPGFSACNRAFLLRYCCL</sequence>
<reference evidence="1" key="1">
    <citation type="submission" date="2014-11" db="EMBL/GenBank/DDBJ databases">
        <authorList>
            <person name="Amaro Gonzalez C."/>
        </authorList>
    </citation>
    <scope>NUCLEOTIDE SEQUENCE</scope>
</reference>
<organism evidence="1">
    <name type="scientific">Anguilla anguilla</name>
    <name type="common">European freshwater eel</name>
    <name type="synonym">Muraena anguilla</name>
    <dbReference type="NCBI Taxonomy" id="7936"/>
    <lineage>
        <taxon>Eukaryota</taxon>
        <taxon>Metazoa</taxon>
        <taxon>Chordata</taxon>
        <taxon>Craniata</taxon>
        <taxon>Vertebrata</taxon>
        <taxon>Euteleostomi</taxon>
        <taxon>Actinopterygii</taxon>
        <taxon>Neopterygii</taxon>
        <taxon>Teleostei</taxon>
        <taxon>Anguilliformes</taxon>
        <taxon>Anguillidae</taxon>
        <taxon>Anguilla</taxon>
    </lineage>
</organism>
<evidence type="ECO:0000313" key="1">
    <source>
        <dbReference type="EMBL" id="JAH50690.1"/>
    </source>
</evidence>
<accession>A0A0E9TCQ4</accession>
<protein>
    <submittedName>
        <fullName evidence="1">Uncharacterized protein</fullName>
    </submittedName>
</protein>
<reference evidence="1" key="2">
    <citation type="journal article" date="2015" name="Fish Shellfish Immunol.">
        <title>Early steps in the European eel (Anguilla anguilla)-Vibrio vulnificus interaction in the gills: Role of the RtxA13 toxin.</title>
        <authorList>
            <person name="Callol A."/>
            <person name="Pajuelo D."/>
            <person name="Ebbesson L."/>
            <person name="Teles M."/>
            <person name="MacKenzie S."/>
            <person name="Amaro C."/>
        </authorList>
    </citation>
    <scope>NUCLEOTIDE SEQUENCE</scope>
</reference>
<dbReference type="AlphaFoldDB" id="A0A0E9TCQ4"/>